<dbReference type="AlphaFoldDB" id="Q7M3N5"/>
<name>Q7M3N5_BOMMO</name>
<organism evidence="2">
    <name type="scientific">Bombyx mori</name>
    <name type="common">Silk moth</name>
    <dbReference type="NCBI Taxonomy" id="7091"/>
    <lineage>
        <taxon>Eukaryota</taxon>
        <taxon>Metazoa</taxon>
        <taxon>Ecdysozoa</taxon>
        <taxon>Arthropoda</taxon>
        <taxon>Hexapoda</taxon>
        <taxon>Insecta</taxon>
        <taxon>Pterygota</taxon>
        <taxon>Neoptera</taxon>
        <taxon>Endopterygota</taxon>
        <taxon>Lepidoptera</taxon>
        <taxon>Glossata</taxon>
        <taxon>Ditrysia</taxon>
        <taxon>Bombycoidea</taxon>
        <taxon>Bombycidae</taxon>
        <taxon>Bombycinae</taxon>
        <taxon>Bombyx</taxon>
    </lineage>
</organism>
<dbReference type="GO" id="GO:0008270">
    <property type="term" value="F:zinc ion binding"/>
    <property type="evidence" value="ECO:0007669"/>
    <property type="project" value="InterPro"/>
</dbReference>
<reference evidence="2" key="1">
    <citation type="journal article" date="1988" name="Mol. Cell. Biol.">
        <title>The site-specific ribosomal DNA insertion element R1Bm belongs to a class of non-long-terminal-repeat retrotransposons.</title>
        <authorList>
            <person name="Xiong Y."/>
            <person name="Eickbush T.H."/>
        </authorList>
    </citation>
    <scope>NUCLEOTIDE SEQUENCE</scope>
</reference>
<feature type="compositionally biased region" description="Pro residues" evidence="1">
    <location>
        <begin position="23"/>
        <end position="39"/>
    </location>
</feature>
<evidence type="ECO:0000313" key="2">
    <source>
        <dbReference type="PIR" id="A27672"/>
    </source>
</evidence>
<accession>Q7M3N5</accession>
<feature type="region of interest" description="Disordered" evidence="1">
    <location>
        <begin position="1"/>
        <end position="45"/>
    </location>
</feature>
<protein>
    <submittedName>
        <fullName evidence="2">Hypothetical gag polyprotein homolog (R1)</fullName>
    </submittedName>
</protein>
<dbReference type="SUPFAM" id="SSF57756">
    <property type="entry name" value="Retrovirus zinc finger-like domains"/>
    <property type="match status" value="1"/>
</dbReference>
<sequence length="461" mass="48744">FGTMSEEERELFSPRVSLARSPPRGPTAPLPAPMPPPAPRGVRAGAAMSAKGRRTGLHIPVASGLSSSAPVTPVDPVAGVPSFPIPVASGAPTGPLDVAAQGRLELLERANRAVRGIMSVATAASKLNKSEVNLISELGRDILAVVGALGIQLSDKELVVERLRSAEASARRDSVAPSMAAGAAAGSGTGPATFATVLRTGPGGVPRSIGASQGPSLAFYPSEGNAELKTAEDTKKEVKKAIDPKSMAIGIQSVRKVGNAGVVVQTTSPGAAVKLRNAAPPSLRVTEPRRRQPLVAVNGVEGDPSFEEVIECLASQNLDPEEWPLTRVRAELTGAFKKGRRQSNNTTVVFNASPRIRDALVKIGRVYVGWVACEVTDFVRVTCCNKCQQYGHPEKFCRAKEATCGRCGEDGHRMEACKAASACCATCRRFRREAMHPTASRDCPARRHAEERFLNQVEYGY</sequence>
<proteinExistence type="predicted"/>
<dbReference type="InterPro" id="IPR036875">
    <property type="entry name" value="Znf_CCHC_sf"/>
</dbReference>
<evidence type="ECO:0000256" key="1">
    <source>
        <dbReference type="SAM" id="MobiDB-lite"/>
    </source>
</evidence>
<dbReference type="PIR" id="A27672">
    <property type="entry name" value="A27672"/>
</dbReference>
<dbReference type="GO" id="GO:0003676">
    <property type="term" value="F:nucleic acid binding"/>
    <property type="evidence" value="ECO:0007669"/>
    <property type="project" value="InterPro"/>
</dbReference>